<dbReference type="AlphaFoldDB" id="I0HW83"/>
<protein>
    <recommendedName>
        <fullName evidence="4">Chemotaxis protein CheZ</fullName>
    </recommendedName>
</protein>
<sequence>MLTQESHDTAAEGTMPLLAAADLQDHLLVASNDLDRLQRLLSDACDALLVHFYGATSELKQLLHSAAPHPELDSHQLHVAMEHMAGAITAMQFQDMASQLVHHTAKRLRNCADRIARDTMGDDEDGETLVEEAPLRPNPVTQDEMDAGSIELF</sequence>
<dbReference type="Proteomes" id="UP000007883">
    <property type="component" value="Chromosome"/>
</dbReference>
<proteinExistence type="predicted"/>
<evidence type="ECO:0008006" key="4">
    <source>
        <dbReference type="Google" id="ProtNLM"/>
    </source>
</evidence>
<dbReference type="RefSeq" id="WP_014430120.1">
    <property type="nucleotide sequence ID" value="NC_017075.1"/>
</dbReference>
<dbReference type="STRING" id="983917.RGE_39340"/>
<name>I0HW83_RUBGI</name>
<dbReference type="HOGENOM" id="CLU_127544_0_0_4"/>
<reference evidence="2 3" key="1">
    <citation type="journal article" date="2012" name="J. Bacteriol.">
        <title>Complete genome sequence of phototrophic betaproteobacterium Rubrivivax gelatinosus IL144.</title>
        <authorList>
            <person name="Nagashima S."/>
            <person name="Kamimura A."/>
            <person name="Shimizu T."/>
            <person name="Nakamura-isaki S."/>
            <person name="Aono E."/>
            <person name="Sakamoto K."/>
            <person name="Ichikawa N."/>
            <person name="Nakazawa H."/>
            <person name="Sekine M."/>
            <person name="Yamazaki S."/>
            <person name="Fujita N."/>
            <person name="Shimada K."/>
            <person name="Hanada S."/>
            <person name="Nagashima K.V.P."/>
        </authorList>
    </citation>
    <scope>NUCLEOTIDE SEQUENCE [LARGE SCALE GENOMIC DNA]</scope>
    <source>
        <strain evidence="3">NBRC 100245 / IL144</strain>
    </source>
</reference>
<gene>
    <name evidence="2" type="ordered locus">RGE_39340</name>
</gene>
<dbReference type="KEGG" id="rge:RGE_39340"/>
<accession>I0HW83</accession>
<feature type="region of interest" description="Disordered" evidence="1">
    <location>
        <begin position="119"/>
        <end position="153"/>
    </location>
</feature>
<organism evidence="2 3">
    <name type="scientific">Rubrivivax gelatinosus (strain NBRC 100245 / IL144)</name>
    <dbReference type="NCBI Taxonomy" id="983917"/>
    <lineage>
        <taxon>Bacteria</taxon>
        <taxon>Pseudomonadati</taxon>
        <taxon>Pseudomonadota</taxon>
        <taxon>Betaproteobacteria</taxon>
        <taxon>Burkholderiales</taxon>
        <taxon>Sphaerotilaceae</taxon>
        <taxon>Rubrivivax</taxon>
    </lineage>
</organism>
<keyword evidence="3" id="KW-1185">Reference proteome</keyword>
<dbReference type="EMBL" id="AP012320">
    <property type="protein sequence ID" value="BAL97270.1"/>
    <property type="molecule type" value="Genomic_DNA"/>
</dbReference>
<dbReference type="PATRIC" id="fig|983917.3.peg.3836"/>
<dbReference type="eggNOG" id="ENOG502ZYBR">
    <property type="taxonomic scope" value="Bacteria"/>
</dbReference>
<feature type="compositionally biased region" description="Acidic residues" evidence="1">
    <location>
        <begin position="121"/>
        <end position="130"/>
    </location>
</feature>
<evidence type="ECO:0000313" key="3">
    <source>
        <dbReference type="Proteomes" id="UP000007883"/>
    </source>
</evidence>
<evidence type="ECO:0000256" key="1">
    <source>
        <dbReference type="SAM" id="MobiDB-lite"/>
    </source>
</evidence>
<evidence type="ECO:0000313" key="2">
    <source>
        <dbReference type="EMBL" id="BAL97270.1"/>
    </source>
</evidence>